<dbReference type="GeneID" id="28992271"/>
<dbReference type="InParanoid" id="A0A162PT14"/>
<evidence type="ECO:0000313" key="1">
    <source>
        <dbReference type="EMBL" id="OAD73616.1"/>
    </source>
</evidence>
<accession>A0A162PT14</accession>
<protein>
    <submittedName>
        <fullName evidence="1">Uncharacterized protein</fullName>
    </submittedName>
</protein>
<dbReference type="OrthoDB" id="2230856at2759"/>
<dbReference type="EMBL" id="KV440980">
    <property type="protein sequence ID" value="OAD73616.1"/>
    <property type="molecule type" value="Genomic_DNA"/>
</dbReference>
<reference evidence="2" key="1">
    <citation type="submission" date="2015-06" db="EMBL/GenBank/DDBJ databases">
        <title>Expansion of signal transduction pathways in fungi by whole-genome duplication.</title>
        <authorList>
            <consortium name="DOE Joint Genome Institute"/>
            <person name="Corrochano L.M."/>
            <person name="Kuo A."/>
            <person name="Marcet-Houben M."/>
            <person name="Polaino S."/>
            <person name="Salamov A."/>
            <person name="Villalobos J.M."/>
            <person name="Alvarez M.I."/>
            <person name="Avalos J."/>
            <person name="Benito E.P."/>
            <person name="Benoit I."/>
            <person name="Burger G."/>
            <person name="Camino L.P."/>
            <person name="Canovas D."/>
            <person name="Cerda-Olmedo E."/>
            <person name="Cheng J.-F."/>
            <person name="Dominguez A."/>
            <person name="Elias M."/>
            <person name="Eslava A.P."/>
            <person name="Glaser F."/>
            <person name="Grimwood J."/>
            <person name="Gutierrez G."/>
            <person name="Heitman J."/>
            <person name="Henrissat B."/>
            <person name="Iturriaga E.A."/>
            <person name="Lang B.F."/>
            <person name="Lavin J.L."/>
            <person name="Lee S."/>
            <person name="Li W."/>
            <person name="Lindquist E."/>
            <person name="Lopez-Garcia S."/>
            <person name="Luque E.M."/>
            <person name="Marcos A.T."/>
            <person name="Martin J."/>
            <person name="McCluskey K."/>
            <person name="Medina H.R."/>
            <person name="Miralles-Duran A."/>
            <person name="Miyazaki A."/>
            <person name="Munoz-Torres E."/>
            <person name="Oguiza J.A."/>
            <person name="Ohm R."/>
            <person name="Olmedo M."/>
            <person name="Orejas M."/>
            <person name="Ortiz-Castellanos L."/>
            <person name="Pisabarro A.G."/>
            <person name="Rodriguez-Romero J."/>
            <person name="Ruiz-Herrera J."/>
            <person name="Ruiz-Vazquez R."/>
            <person name="Sanz C."/>
            <person name="Schackwitz W."/>
            <person name="Schmutz J."/>
            <person name="Shahriari M."/>
            <person name="Shelest E."/>
            <person name="Silva-Franco F."/>
            <person name="Soanes D."/>
            <person name="Syed K."/>
            <person name="Tagua V.G."/>
            <person name="Talbot N.J."/>
            <person name="Thon M."/>
            <person name="De vries R.P."/>
            <person name="Wiebenga A."/>
            <person name="Yadav J.S."/>
            <person name="Braun E.L."/>
            <person name="Baker S."/>
            <person name="Garre V."/>
            <person name="Horwitz B."/>
            <person name="Torres-Martinez S."/>
            <person name="Idnurm A."/>
            <person name="Herrera-Estrella A."/>
            <person name="Gabaldon T."/>
            <person name="Grigoriev I.V."/>
        </authorList>
    </citation>
    <scope>NUCLEOTIDE SEQUENCE [LARGE SCALE GENOMIC DNA]</scope>
    <source>
        <strain evidence="2">NRRL 1555(-)</strain>
    </source>
</reference>
<name>A0A162PT14_PHYB8</name>
<keyword evidence="2" id="KW-1185">Reference proteome</keyword>
<organism evidence="1 2">
    <name type="scientific">Phycomyces blakesleeanus (strain ATCC 8743b / DSM 1359 / FGSC 10004 / NBRC 33097 / NRRL 1555)</name>
    <dbReference type="NCBI Taxonomy" id="763407"/>
    <lineage>
        <taxon>Eukaryota</taxon>
        <taxon>Fungi</taxon>
        <taxon>Fungi incertae sedis</taxon>
        <taxon>Mucoromycota</taxon>
        <taxon>Mucoromycotina</taxon>
        <taxon>Mucoromycetes</taxon>
        <taxon>Mucorales</taxon>
        <taxon>Phycomycetaceae</taxon>
        <taxon>Phycomyces</taxon>
    </lineage>
</organism>
<dbReference type="AlphaFoldDB" id="A0A162PT14"/>
<dbReference type="Proteomes" id="UP000077315">
    <property type="component" value="Unassembled WGS sequence"/>
</dbReference>
<proteinExistence type="predicted"/>
<dbReference type="RefSeq" id="XP_018291656.1">
    <property type="nucleotide sequence ID" value="XM_018431365.1"/>
</dbReference>
<sequence length="112" mass="13160">MTQMTHNNFFTMTEIGRITLPEPLSCLHSFITLKKYPYVIARHPFVLTLLLPSRFITICRYTRQHAIPHIPQSCIPNRHLNLFSLCKSPSTQLFQMINNTTSKYRDCSIQYK</sequence>
<gene>
    <name evidence="1" type="ORF">PHYBLDRAFT_145094</name>
</gene>
<evidence type="ECO:0000313" key="2">
    <source>
        <dbReference type="Proteomes" id="UP000077315"/>
    </source>
</evidence>
<dbReference type="VEuPathDB" id="FungiDB:PHYBLDRAFT_145094"/>